<organism evidence="4 5">
    <name type="scientific">Pseudonocardia abyssalis</name>
    <dbReference type="NCBI Taxonomy" id="2792008"/>
    <lineage>
        <taxon>Bacteria</taxon>
        <taxon>Bacillati</taxon>
        <taxon>Actinomycetota</taxon>
        <taxon>Actinomycetes</taxon>
        <taxon>Pseudonocardiales</taxon>
        <taxon>Pseudonocardiaceae</taxon>
        <taxon>Pseudonocardia</taxon>
    </lineage>
</organism>
<keyword evidence="2" id="KW-0472">Membrane</keyword>
<dbReference type="EMBL" id="JADQDK010000001">
    <property type="protein sequence ID" value="MBW0133824.1"/>
    <property type="molecule type" value="Genomic_DNA"/>
</dbReference>
<evidence type="ECO:0000259" key="3">
    <source>
        <dbReference type="Pfam" id="PF18920"/>
    </source>
</evidence>
<feature type="region of interest" description="Disordered" evidence="1">
    <location>
        <begin position="565"/>
        <end position="587"/>
    </location>
</feature>
<name>A0ABS6UNL3_9PSEU</name>
<feature type="domain" description="DUF5671" evidence="3">
    <location>
        <begin position="37"/>
        <end position="157"/>
    </location>
</feature>
<reference evidence="4 5" key="1">
    <citation type="submission" date="2020-11" db="EMBL/GenBank/DDBJ databases">
        <title>Pseudonocardia abyssalis sp. nov. and Pseudonocardia oceani sp. nov., description and phylogenomic analysis of two novel actinomycetes isolated from the deep Southern Ocean.</title>
        <authorList>
            <person name="Parra J."/>
        </authorList>
    </citation>
    <scope>NUCLEOTIDE SEQUENCE [LARGE SCALE GENOMIC DNA]</scope>
    <source>
        <strain evidence="4 5">KRD-168</strain>
    </source>
</reference>
<keyword evidence="2" id="KW-0812">Transmembrane</keyword>
<keyword evidence="5" id="KW-1185">Reference proteome</keyword>
<evidence type="ECO:0000256" key="2">
    <source>
        <dbReference type="SAM" id="Phobius"/>
    </source>
</evidence>
<feature type="transmembrane region" description="Helical" evidence="2">
    <location>
        <begin position="417"/>
        <end position="440"/>
    </location>
</feature>
<comment type="caution">
    <text evidence="4">The sequence shown here is derived from an EMBL/GenBank/DDBJ whole genome shotgun (WGS) entry which is preliminary data.</text>
</comment>
<feature type="transmembrane region" description="Helical" evidence="2">
    <location>
        <begin position="298"/>
        <end position="317"/>
    </location>
</feature>
<evidence type="ECO:0000256" key="1">
    <source>
        <dbReference type="SAM" id="MobiDB-lite"/>
    </source>
</evidence>
<feature type="transmembrane region" description="Helical" evidence="2">
    <location>
        <begin position="178"/>
        <end position="202"/>
    </location>
</feature>
<proteinExistence type="predicted"/>
<protein>
    <recommendedName>
        <fullName evidence="3">DUF5671 domain-containing protein</fullName>
    </recommendedName>
</protein>
<feature type="transmembrane region" description="Helical" evidence="2">
    <location>
        <begin position="253"/>
        <end position="278"/>
    </location>
</feature>
<keyword evidence="2" id="KW-1133">Transmembrane helix</keyword>
<feature type="transmembrane region" description="Helical" evidence="2">
    <location>
        <begin position="80"/>
        <end position="98"/>
    </location>
</feature>
<feature type="transmembrane region" description="Helical" evidence="2">
    <location>
        <begin position="460"/>
        <end position="478"/>
    </location>
</feature>
<feature type="domain" description="DUF5671" evidence="3">
    <location>
        <begin position="334"/>
        <end position="467"/>
    </location>
</feature>
<feature type="transmembrane region" description="Helical" evidence="2">
    <location>
        <begin position="338"/>
        <end position="360"/>
    </location>
</feature>
<gene>
    <name evidence="4" type="ORF">I4I81_06105</name>
</gene>
<feature type="transmembrane region" description="Helical" evidence="2">
    <location>
        <begin position="372"/>
        <end position="396"/>
    </location>
</feature>
<feature type="transmembrane region" description="Helical" evidence="2">
    <location>
        <begin position="222"/>
        <end position="241"/>
    </location>
</feature>
<accession>A0ABS6UNL3</accession>
<dbReference type="RefSeq" id="WP_218605156.1">
    <property type="nucleotide sequence ID" value="NZ_JADQDJ010000309.1"/>
</dbReference>
<feature type="transmembrane region" description="Helical" evidence="2">
    <location>
        <begin position="110"/>
        <end position="128"/>
    </location>
</feature>
<dbReference type="Proteomes" id="UP000694287">
    <property type="component" value="Unassembled WGS sequence"/>
</dbReference>
<feature type="transmembrane region" description="Helical" evidence="2">
    <location>
        <begin position="42"/>
        <end position="59"/>
    </location>
</feature>
<dbReference type="InterPro" id="IPR043728">
    <property type="entry name" value="DUF5671"/>
</dbReference>
<evidence type="ECO:0000313" key="5">
    <source>
        <dbReference type="Proteomes" id="UP000694287"/>
    </source>
</evidence>
<dbReference type="Pfam" id="PF18920">
    <property type="entry name" value="DUF5671"/>
    <property type="match status" value="2"/>
</dbReference>
<evidence type="ECO:0000313" key="4">
    <source>
        <dbReference type="EMBL" id="MBW0133824.1"/>
    </source>
</evidence>
<sequence>MAGALLVPVVLLVLVALAAHGTATGRDTPSDGHAVRRAFQYLLLYGLAVVIAVGLAGLLGRVLEGATLARSDGTELARDLAFTAIGVPLFAGMALWSRRTLAADPAEARSTGWAVYVTAAALTALAMAMTGAESALRWAVGLQAHGGPAVAQVIVWGGMWAAHRWIDRRLAPARTARVHHLAGSLLGLATAATGLGGVLAGALRVLWGLDTGTLLAGAGSPILQGLATAVPGAVVWWVYWVRTAARDERGPLWLGYVLLAGVAGGLVGAIVAASALAWSGLVWLVGEPSARTAAEHFSAAPTETAAAAVGVLVWWYHQAVLRRSGAGTRTEVTRVHEYLMAGIALLAAAGGLTTLVAVLVDTLAGSAFVGGSTVNTLLAAVTLLAVGGPVWGLYWRRIQAAARSDPAGEIGSPTRRVYLSVLFGVGAVATVGALVVAAYLLFSDLVPGTVGPETARRMRFAIGVLLSAPAIAGYHWTVRRDGHRRLPAPAAATGPAFVLLVGPADRATVREVAHRTRGRVEAWARIDDDGPVWTAEDVMAALADTPADEVVVLSDAGRLHAVPVRRRPAAPDPVPRRASVPGSGGPA</sequence>